<sequence length="212" mass="24409">VHVYQQMYGCDWDNETGEVKGYDQIGYNGEDFIALDLNTSLWIAAKPEAVLTKQKWDNNKYALQYEKFYFTRVCVDWLKKYVSSGKTSLIKDLPSVSLLQRSQSSPVSCHATGFYSNRAEMFWRKHGEEIHHGVVKGEILPNNDGTSQMTVNINLLSVPPEDWTKYECVFQLPGEKDLVTKLKKEKIRSNDAKRRPSPVQTYECQEQMLPTA</sequence>
<comment type="caution">
    <text evidence="5">The sequence shown here is derived from an EMBL/GenBank/DDBJ whole genome shotgun (WGS) entry which is preliminary data.</text>
</comment>
<dbReference type="InterPro" id="IPR011162">
    <property type="entry name" value="MHC_I/II-like_Ag-recog"/>
</dbReference>
<dbReference type="InterPro" id="IPR001039">
    <property type="entry name" value="MHC_I_a_a1/a2"/>
</dbReference>
<protein>
    <recommendedName>
        <fullName evidence="4">Ig-like domain-containing protein</fullName>
    </recommendedName>
</protein>
<evidence type="ECO:0000313" key="5">
    <source>
        <dbReference type="EMBL" id="MEQ2316123.1"/>
    </source>
</evidence>
<name>A0ABV1AC22_9TELE</name>
<dbReference type="PROSITE" id="PS50835">
    <property type="entry name" value="IG_LIKE"/>
    <property type="match status" value="1"/>
</dbReference>
<dbReference type="InterPro" id="IPR050208">
    <property type="entry name" value="MHC_class-I_related"/>
</dbReference>
<dbReference type="InterPro" id="IPR007110">
    <property type="entry name" value="Ig-like_dom"/>
</dbReference>
<keyword evidence="6" id="KW-1185">Reference proteome</keyword>
<dbReference type="PANTHER" id="PTHR16675:SF237">
    <property type="entry name" value="MHC CLASS I ANTIGEN TRANSCRIPT VARIANT 1-RELATED"/>
    <property type="match status" value="1"/>
</dbReference>
<evidence type="ECO:0000256" key="3">
    <source>
        <dbReference type="SAM" id="MobiDB-lite"/>
    </source>
</evidence>
<feature type="non-terminal residue" evidence="5">
    <location>
        <position position="1"/>
    </location>
</feature>
<keyword evidence="1" id="KW-0325">Glycoprotein</keyword>
<dbReference type="InterPro" id="IPR036179">
    <property type="entry name" value="Ig-like_dom_sf"/>
</dbReference>
<dbReference type="Pfam" id="PF00129">
    <property type="entry name" value="MHC_I"/>
    <property type="match status" value="1"/>
</dbReference>
<dbReference type="EMBL" id="JAHRIP010088023">
    <property type="protein sequence ID" value="MEQ2316123.1"/>
    <property type="molecule type" value="Genomic_DNA"/>
</dbReference>
<reference evidence="5 6" key="1">
    <citation type="submission" date="2021-06" db="EMBL/GenBank/DDBJ databases">
        <authorList>
            <person name="Palmer J.M."/>
        </authorList>
    </citation>
    <scope>NUCLEOTIDE SEQUENCE [LARGE SCALE GENOMIC DNA]</scope>
    <source>
        <strain evidence="5 6">AS_MEX2019</strain>
        <tissue evidence="5">Muscle</tissue>
    </source>
</reference>
<evidence type="ECO:0000259" key="4">
    <source>
        <dbReference type="PROSITE" id="PS50835"/>
    </source>
</evidence>
<dbReference type="Pfam" id="PF07654">
    <property type="entry name" value="C1-set"/>
    <property type="match status" value="1"/>
</dbReference>
<feature type="domain" description="Ig-like" evidence="4">
    <location>
        <begin position="94"/>
        <end position="179"/>
    </location>
</feature>
<dbReference type="SUPFAM" id="SSF54452">
    <property type="entry name" value="MHC antigen-recognition domain"/>
    <property type="match status" value="1"/>
</dbReference>
<feature type="region of interest" description="Disordered" evidence="3">
    <location>
        <begin position="186"/>
        <end position="212"/>
    </location>
</feature>
<proteinExistence type="inferred from homology"/>
<gene>
    <name evidence="5" type="ORF">AMECASPLE_029502</name>
</gene>
<organism evidence="5 6">
    <name type="scientific">Ameca splendens</name>
    <dbReference type="NCBI Taxonomy" id="208324"/>
    <lineage>
        <taxon>Eukaryota</taxon>
        <taxon>Metazoa</taxon>
        <taxon>Chordata</taxon>
        <taxon>Craniata</taxon>
        <taxon>Vertebrata</taxon>
        <taxon>Euteleostomi</taxon>
        <taxon>Actinopterygii</taxon>
        <taxon>Neopterygii</taxon>
        <taxon>Teleostei</taxon>
        <taxon>Neoteleostei</taxon>
        <taxon>Acanthomorphata</taxon>
        <taxon>Ovalentaria</taxon>
        <taxon>Atherinomorphae</taxon>
        <taxon>Cyprinodontiformes</taxon>
        <taxon>Goodeidae</taxon>
        <taxon>Ameca</taxon>
    </lineage>
</organism>
<accession>A0ABV1AC22</accession>
<dbReference type="Proteomes" id="UP001469553">
    <property type="component" value="Unassembled WGS sequence"/>
</dbReference>
<evidence type="ECO:0000256" key="1">
    <source>
        <dbReference type="ARBA" id="ARBA00023180"/>
    </source>
</evidence>
<comment type="similarity">
    <text evidence="2">Belongs to the MHC class I family.</text>
</comment>
<dbReference type="InterPro" id="IPR011161">
    <property type="entry name" value="MHC_I-like_Ag-recog"/>
</dbReference>
<dbReference type="SUPFAM" id="SSF48726">
    <property type="entry name" value="Immunoglobulin"/>
    <property type="match status" value="1"/>
</dbReference>
<feature type="compositionally biased region" description="Polar residues" evidence="3">
    <location>
        <begin position="198"/>
        <end position="212"/>
    </location>
</feature>
<dbReference type="Gene3D" id="2.60.40.10">
    <property type="entry name" value="Immunoglobulins"/>
    <property type="match status" value="1"/>
</dbReference>
<dbReference type="Gene3D" id="3.30.500.10">
    <property type="entry name" value="MHC class I-like antigen recognition-like"/>
    <property type="match status" value="1"/>
</dbReference>
<evidence type="ECO:0000313" key="6">
    <source>
        <dbReference type="Proteomes" id="UP001469553"/>
    </source>
</evidence>
<dbReference type="InterPro" id="IPR037055">
    <property type="entry name" value="MHC_I-like_Ag-recog_sf"/>
</dbReference>
<dbReference type="InterPro" id="IPR003597">
    <property type="entry name" value="Ig_C1-set"/>
</dbReference>
<dbReference type="PANTHER" id="PTHR16675">
    <property type="entry name" value="MHC CLASS I-RELATED"/>
    <property type="match status" value="1"/>
</dbReference>
<dbReference type="InterPro" id="IPR013783">
    <property type="entry name" value="Ig-like_fold"/>
</dbReference>
<evidence type="ECO:0000256" key="2">
    <source>
        <dbReference type="RuleBase" id="RU004439"/>
    </source>
</evidence>
<dbReference type="PRINTS" id="PR01638">
    <property type="entry name" value="MHCCLASSI"/>
</dbReference>